<dbReference type="PANTHER" id="PTHR14700:SF0">
    <property type="entry name" value="PENTATRICOPEPTIDE REPEAT-CONTAINING PROTEIN 2, MITOCHONDRIAL"/>
    <property type="match status" value="1"/>
</dbReference>
<dbReference type="GO" id="GO:0005739">
    <property type="term" value="C:mitochondrion"/>
    <property type="evidence" value="ECO:0007669"/>
    <property type="project" value="InterPro"/>
</dbReference>
<evidence type="ECO:0000256" key="1">
    <source>
        <dbReference type="SAM" id="MobiDB-lite"/>
    </source>
</evidence>
<dbReference type="GeneID" id="115884278"/>
<dbReference type="KEGG" id="soy:115884278"/>
<accession>A0A6J2Y4T1</accession>
<dbReference type="AlphaFoldDB" id="A0A6J2Y4T1"/>
<dbReference type="OrthoDB" id="6073372at2759"/>
<dbReference type="InParanoid" id="A0A6J2Y4T1"/>
<sequence>MANTLSGVFRNYLLSTSISRINKLGVLSDYAPGLRKLYAKATLGIPAFQEQRERIQHQMKNISDKFREKMSEYTSDDSKNMIFTEDLKNMIYISQDDKDIELVIKMMKRYNTQNKSLRFGNFIFGPVIMRLFYIHNKPELALECFKSDELSVSFDQLMSYQILLDLLYENKKYKEILEVANIIKAKQIEGSITPKNVVVLVLAACYKLKSKESFDYAIKLWSDLQNTGHQPMRRAVTFCAALALNQDRPDIALEVLSTCKNQNYTTIRNLKILALCSIGRIEEVIPILKSVLNEDTPSVISQVHTFNRDVIERIRESVKSSDNPEVALEFNRLEEVFKKQGNITENTLDDQLCSEIQQPPIRSNRDFVPRQQFQNRQQPNDSFQTRRPSYRRPGLADLV</sequence>
<proteinExistence type="predicted"/>
<dbReference type="GO" id="GO:0050684">
    <property type="term" value="P:regulation of mRNA processing"/>
    <property type="evidence" value="ECO:0007669"/>
    <property type="project" value="InterPro"/>
</dbReference>
<dbReference type="PANTHER" id="PTHR14700">
    <property type="entry name" value="PENTATRICOPEPTIDE REPEAT-CONTAINING PROTEIN 2, MITOCHONDRIAL"/>
    <property type="match status" value="1"/>
</dbReference>
<reference evidence="3" key="1">
    <citation type="submission" date="2025-08" db="UniProtKB">
        <authorList>
            <consortium name="RefSeq"/>
        </authorList>
    </citation>
    <scope>IDENTIFICATION</scope>
    <source>
        <tissue evidence="3">Gonads</tissue>
    </source>
</reference>
<gene>
    <name evidence="3" type="primary">LOC115884278</name>
</gene>
<evidence type="ECO:0000313" key="2">
    <source>
        <dbReference type="Proteomes" id="UP000504635"/>
    </source>
</evidence>
<name>A0A6J2Y4T1_SITOR</name>
<dbReference type="Proteomes" id="UP000504635">
    <property type="component" value="Unplaced"/>
</dbReference>
<feature type="region of interest" description="Disordered" evidence="1">
    <location>
        <begin position="372"/>
        <end position="399"/>
    </location>
</feature>
<dbReference type="GO" id="GO:0007005">
    <property type="term" value="P:mitochondrion organization"/>
    <property type="evidence" value="ECO:0007669"/>
    <property type="project" value="TreeGrafter"/>
</dbReference>
<dbReference type="RefSeq" id="XP_030758672.1">
    <property type="nucleotide sequence ID" value="XM_030902812.1"/>
</dbReference>
<protein>
    <submittedName>
        <fullName evidence="3">Pentatricopeptide repeat-containing protein 2, mitochondrial-like</fullName>
    </submittedName>
</protein>
<dbReference type="InterPro" id="IPR034629">
    <property type="entry name" value="PTCD2"/>
</dbReference>
<evidence type="ECO:0000313" key="3">
    <source>
        <dbReference type="RefSeq" id="XP_030758672.1"/>
    </source>
</evidence>
<organism evidence="2 3">
    <name type="scientific">Sitophilus oryzae</name>
    <name type="common">Rice weevil</name>
    <name type="synonym">Curculio oryzae</name>
    <dbReference type="NCBI Taxonomy" id="7048"/>
    <lineage>
        <taxon>Eukaryota</taxon>
        <taxon>Metazoa</taxon>
        <taxon>Ecdysozoa</taxon>
        <taxon>Arthropoda</taxon>
        <taxon>Hexapoda</taxon>
        <taxon>Insecta</taxon>
        <taxon>Pterygota</taxon>
        <taxon>Neoptera</taxon>
        <taxon>Endopterygota</taxon>
        <taxon>Coleoptera</taxon>
        <taxon>Polyphaga</taxon>
        <taxon>Cucujiformia</taxon>
        <taxon>Curculionidae</taxon>
        <taxon>Dryophthorinae</taxon>
        <taxon>Sitophilus</taxon>
    </lineage>
</organism>
<dbReference type="GO" id="GO:0003723">
    <property type="term" value="F:RNA binding"/>
    <property type="evidence" value="ECO:0007669"/>
    <property type="project" value="TreeGrafter"/>
</dbReference>
<keyword evidence="2" id="KW-1185">Reference proteome</keyword>